<dbReference type="OrthoDB" id="3626597at2759"/>
<keyword evidence="10" id="KW-1185">Reference proteome</keyword>
<keyword evidence="6" id="KW-0482">Metalloprotease</keyword>
<dbReference type="SUPFAM" id="SSF53187">
    <property type="entry name" value="Zn-dependent exopeptidases"/>
    <property type="match status" value="1"/>
</dbReference>
<evidence type="ECO:0000256" key="7">
    <source>
        <dbReference type="PROSITE-ProRule" id="PRU01379"/>
    </source>
</evidence>
<sequence>MDEILTGIGSGNGEPVARRISAGDSPEFKGLSVFLDARANSDAGTILYMDFHAKGLLFMTYGYSNTEIAPDRAEHRKMEQGFAAAFKAPYNNTLTIGPIYQTIYQASGTSVDYAYGHSKIKYSFAIELRGVMSLSGFILPPKRILLILE</sequence>
<dbReference type="PANTHER" id="PTHR11705:SF143">
    <property type="entry name" value="SLL0236 PROTEIN"/>
    <property type="match status" value="1"/>
</dbReference>
<dbReference type="Pfam" id="PF00246">
    <property type="entry name" value="Peptidase_M14"/>
    <property type="match status" value="1"/>
</dbReference>
<dbReference type="EMBL" id="AFRT01004172">
    <property type="protein sequence ID" value="ELU36148.1"/>
    <property type="molecule type" value="Genomic_DNA"/>
</dbReference>
<evidence type="ECO:0000256" key="6">
    <source>
        <dbReference type="ARBA" id="ARBA00023049"/>
    </source>
</evidence>
<keyword evidence="3" id="KW-0645">Protease</keyword>
<feature type="domain" description="Peptidase M14" evidence="8">
    <location>
        <begin position="1"/>
        <end position="149"/>
    </location>
</feature>
<evidence type="ECO:0000313" key="9">
    <source>
        <dbReference type="EMBL" id="ELU36148.1"/>
    </source>
</evidence>
<dbReference type="AlphaFoldDB" id="L8WH88"/>
<protein>
    <submittedName>
        <fullName evidence="9">Zinc carboxypeptidase domain-containing protein</fullName>
    </submittedName>
</protein>
<evidence type="ECO:0000259" key="8">
    <source>
        <dbReference type="PROSITE" id="PS52035"/>
    </source>
</evidence>
<evidence type="ECO:0000256" key="2">
    <source>
        <dbReference type="ARBA" id="ARBA00005988"/>
    </source>
</evidence>
<keyword evidence="4" id="KW-0378">Hydrolase</keyword>
<reference evidence="9 10" key="1">
    <citation type="journal article" date="2013" name="Nat. Commun.">
        <title>The evolution and pathogenic mechanisms of the rice sheath blight pathogen.</title>
        <authorList>
            <person name="Zheng A."/>
            <person name="Lin R."/>
            <person name="Xu L."/>
            <person name="Qin P."/>
            <person name="Tang C."/>
            <person name="Ai P."/>
            <person name="Zhang D."/>
            <person name="Liu Y."/>
            <person name="Sun Z."/>
            <person name="Feng H."/>
            <person name="Wang Y."/>
            <person name="Chen Y."/>
            <person name="Liang X."/>
            <person name="Fu R."/>
            <person name="Li Q."/>
            <person name="Zhang J."/>
            <person name="Yu X."/>
            <person name="Xie Z."/>
            <person name="Ding L."/>
            <person name="Guan P."/>
            <person name="Tang J."/>
            <person name="Liang Y."/>
            <person name="Wang S."/>
            <person name="Deng Q."/>
            <person name="Li S."/>
            <person name="Zhu J."/>
            <person name="Wang L."/>
            <person name="Liu H."/>
            <person name="Li P."/>
        </authorList>
    </citation>
    <scope>NUCLEOTIDE SEQUENCE [LARGE SCALE GENOMIC DNA]</scope>
    <source>
        <strain evidence="10">AG-1 IA</strain>
    </source>
</reference>
<evidence type="ECO:0000256" key="1">
    <source>
        <dbReference type="ARBA" id="ARBA00001947"/>
    </source>
</evidence>
<evidence type="ECO:0000256" key="4">
    <source>
        <dbReference type="ARBA" id="ARBA00022801"/>
    </source>
</evidence>
<dbReference type="GO" id="GO:0006508">
    <property type="term" value="P:proteolysis"/>
    <property type="evidence" value="ECO:0007669"/>
    <property type="project" value="UniProtKB-KW"/>
</dbReference>
<comment type="cofactor">
    <cofactor evidence="1">
        <name>Zn(2+)</name>
        <dbReference type="ChEBI" id="CHEBI:29105"/>
    </cofactor>
</comment>
<dbReference type="HOGENOM" id="CLU_1750925_0_0_1"/>
<dbReference type="GO" id="GO:0004181">
    <property type="term" value="F:metallocarboxypeptidase activity"/>
    <property type="evidence" value="ECO:0007669"/>
    <property type="project" value="InterPro"/>
</dbReference>
<dbReference type="InterPro" id="IPR000834">
    <property type="entry name" value="Peptidase_M14"/>
</dbReference>
<dbReference type="GO" id="GO:0005615">
    <property type="term" value="C:extracellular space"/>
    <property type="evidence" value="ECO:0007669"/>
    <property type="project" value="TreeGrafter"/>
</dbReference>
<comment type="similarity">
    <text evidence="2 7">Belongs to the peptidase M14 family.</text>
</comment>
<dbReference type="PANTHER" id="PTHR11705">
    <property type="entry name" value="PROTEASE FAMILY M14 CARBOXYPEPTIDASE A,B"/>
    <property type="match status" value="1"/>
</dbReference>
<accession>L8WH88</accession>
<evidence type="ECO:0000256" key="5">
    <source>
        <dbReference type="ARBA" id="ARBA00022833"/>
    </source>
</evidence>
<evidence type="ECO:0000256" key="3">
    <source>
        <dbReference type="ARBA" id="ARBA00022670"/>
    </source>
</evidence>
<organism evidence="9 10">
    <name type="scientific">Thanatephorus cucumeris (strain AG1-IA)</name>
    <name type="common">Rice sheath blight fungus</name>
    <name type="synonym">Rhizoctonia solani</name>
    <dbReference type="NCBI Taxonomy" id="983506"/>
    <lineage>
        <taxon>Eukaryota</taxon>
        <taxon>Fungi</taxon>
        <taxon>Dikarya</taxon>
        <taxon>Basidiomycota</taxon>
        <taxon>Agaricomycotina</taxon>
        <taxon>Agaricomycetes</taxon>
        <taxon>Cantharellales</taxon>
        <taxon>Ceratobasidiaceae</taxon>
        <taxon>Rhizoctonia</taxon>
        <taxon>Rhizoctonia solani AG-1</taxon>
    </lineage>
</organism>
<feature type="active site" description="Proton donor/acceptor" evidence="7">
    <location>
        <position position="127"/>
    </location>
</feature>
<keyword evidence="9" id="KW-0121">Carboxypeptidase</keyword>
<comment type="caution">
    <text evidence="9">The sequence shown here is derived from an EMBL/GenBank/DDBJ whole genome shotgun (WGS) entry which is preliminary data.</text>
</comment>
<dbReference type="STRING" id="983506.L8WH88"/>
<evidence type="ECO:0000313" key="10">
    <source>
        <dbReference type="Proteomes" id="UP000011668"/>
    </source>
</evidence>
<dbReference type="GO" id="GO:0008270">
    <property type="term" value="F:zinc ion binding"/>
    <property type="evidence" value="ECO:0007669"/>
    <property type="project" value="InterPro"/>
</dbReference>
<name>L8WH88_THACA</name>
<gene>
    <name evidence="9" type="ORF">AG1IA_09822</name>
</gene>
<dbReference type="Gene3D" id="3.40.630.10">
    <property type="entry name" value="Zn peptidases"/>
    <property type="match status" value="1"/>
</dbReference>
<dbReference type="PROSITE" id="PS52035">
    <property type="entry name" value="PEPTIDASE_M14"/>
    <property type="match status" value="1"/>
</dbReference>
<dbReference type="Proteomes" id="UP000011668">
    <property type="component" value="Unassembled WGS sequence"/>
</dbReference>
<proteinExistence type="inferred from homology"/>
<keyword evidence="5" id="KW-0862">Zinc</keyword>